<keyword evidence="4" id="KW-1185">Reference proteome</keyword>
<dbReference type="RefSeq" id="WP_117401709.1">
    <property type="nucleotide sequence ID" value="NZ_QVNQ01000007.1"/>
</dbReference>
<evidence type="ECO:0000259" key="2">
    <source>
        <dbReference type="Pfam" id="PF26354"/>
    </source>
</evidence>
<evidence type="ECO:0000313" key="4">
    <source>
        <dbReference type="Proteomes" id="UP000262882"/>
    </source>
</evidence>
<dbReference type="InterPro" id="IPR013320">
    <property type="entry name" value="ConA-like_dom_sf"/>
</dbReference>
<accession>A0A372GD63</accession>
<dbReference type="InterPro" id="IPR046540">
    <property type="entry name" value="DMFA2_C"/>
</dbReference>
<dbReference type="AlphaFoldDB" id="A0A372GD63"/>
<name>A0A372GD63_9ACTN</name>
<sequence length="859" mass="93037">MESTVPAVEARFAERRAARLRSLITDDLVTAWVRDPDTGNREPMSWILRFLDRRPPSERTTVYEAVPGAEYRLVHPPARRGAPFRVADRRRFTDLDAAREARLRRELHEVFGWGEAPADAVDGPDLPPTEQVLLGYPDRISVAPGEDITFMVSAEGVEEYTTELVRLRHVDDDPEGPGVRVDAVPGAWRGRHRGRAQAIRPGAHIVVTDPGGVTGGAAGFTIAAAVQPTIVTGARQAIVARWGDGPRGYALGLDEEGRLALWLGDGTAEEAARLDDPLDPHLWWGVGASHDPATRQVTLVARPLVTSVNSRLSPIVVDDRPRVARHRIDLEMAPATRGELLFGALTPGEGHYNGKIESPGLWPYPLTREALVTAVDEHEAPLRWWFGPPEGGGNAASLTVPCLGHPGLDGRLVNLPVRGVTGRHFTGRIEHYAVDPRGYGAVHFHDDAVTDADWAPSHELTVPEDLHSGVYALKVTAADGSCERSVPFFVRPPRGRATGDLALLLPTATYLAYSNERGLGYVPLVPPGTAFLEHRYDLGLSMYASHTDGSGVCYASWRRPILTLAPGFDIHLSPFTLANDLYVLDWLTEQGYSFDVITDHDLHAEGVELLRRYRGVLTGAHPEYASEQMLEALEQYADGGGNIGYLGGNGYYWIVSFHPELPHVMELRRGEGGTRSWQARPGEYHHATTGERGGLWVNRNRAPQKLFGVGFSAQGGVPSGHYRLGPDLDDETAKRLVDGVPDVFGDTGLDGGGAAGGEIDRYEPSLGSPPNALVIATSEGIGDGYQFAVEELGGTNPGQGATEHPGVRSDIVYFRTRGGGSVFSAGSIAYSGGLSVNGYDNGVSRLTRNVIEHWLAAHD</sequence>
<evidence type="ECO:0000313" key="3">
    <source>
        <dbReference type="EMBL" id="RFS83013.1"/>
    </source>
</evidence>
<dbReference type="SUPFAM" id="SSF49899">
    <property type="entry name" value="Concanavalin A-like lectins/glucanases"/>
    <property type="match status" value="1"/>
</dbReference>
<dbReference type="EMBL" id="QVNQ01000007">
    <property type="protein sequence ID" value="RFS83013.1"/>
    <property type="molecule type" value="Genomic_DNA"/>
</dbReference>
<gene>
    <name evidence="3" type="ORF">D0T12_22720</name>
</gene>
<evidence type="ECO:0000259" key="1">
    <source>
        <dbReference type="Pfam" id="PF20254"/>
    </source>
</evidence>
<dbReference type="Pfam" id="PF26354">
    <property type="entry name" value="DMF_alpha"/>
    <property type="match status" value="1"/>
</dbReference>
<proteinExistence type="predicted"/>
<feature type="domain" description="N,N-dimethylformamidase beta subunit-like C-terminal" evidence="1">
    <location>
        <begin position="432"/>
        <end position="841"/>
    </location>
</feature>
<protein>
    <submittedName>
        <fullName evidence="3">LamG domain-containing protein</fullName>
    </submittedName>
</protein>
<dbReference type="Proteomes" id="UP000262882">
    <property type="component" value="Unassembled WGS sequence"/>
</dbReference>
<feature type="domain" description="N,N-dimethylformamidase alpha subunit" evidence="2">
    <location>
        <begin position="9"/>
        <end position="109"/>
    </location>
</feature>
<dbReference type="InterPro" id="IPR058713">
    <property type="entry name" value="DMF_alpha_dom"/>
</dbReference>
<organism evidence="3 4">
    <name type="scientific">Actinomadura spongiicola</name>
    <dbReference type="NCBI Taxonomy" id="2303421"/>
    <lineage>
        <taxon>Bacteria</taxon>
        <taxon>Bacillati</taxon>
        <taxon>Actinomycetota</taxon>
        <taxon>Actinomycetes</taxon>
        <taxon>Streptosporangiales</taxon>
        <taxon>Thermomonosporaceae</taxon>
        <taxon>Actinomadura</taxon>
    </lineage>
</organism>
<dbReference type="OrthoDB" id="505641at2"/>
<dbReference type="Pfam" id="PF20254">
    <property type="entry name" value="DMFA2_C"/>
    <property type="match status" value="1"/>
</dbReference>
<reference evidence="3 4" key="1">
    <citation type="submission" date="2018-08" db="EMBL/GenBank/DDBJ databases">
        <title>Actinomadura spongicola sp. nov., isolated from marine sponge Leucetta chagosensis.</title>
        <authorList>
            <person name="Li L."/>
            <person name="Lin H.W."/>
        </authorList>
    </citation>
    <scope>NUCLEOTIDE SEQUENCE [LARGE SCALE GENOMIC DNA]</scope>
    <source>
        <strain evidence="3 4">LHW52907</strain>
    </source>
</reference>
<comment type="caution">
    <text evidence="3">The sequence shown here is derived from an EMBL/GenBank/DDBJ whole genome shotgun (WGS) entry which is preliminary data.</text>
</comment>